<dbReference type="InterPro" id="IPR015064">
    <property type="entry name" value="Sda"/>
</dbReference>
<dbReference type="Pfam" id="PF08970">
    <property type="entry name" value="Sda"/>
    <property type="match status" value="1"/>
</dbReference>
<dbReference type="AlphaFoldDB" id="A0A4R5VK12"/>
<dbReference type="InterPro" id="IPR036916">
    <property type="entry name" value="Sda_sf"/>
</dbReference>
<accession>A0A4R5VK12</accession>
<protein>
    <submittedName>
        <fullName evidence="1">Sporulation histidine kinase inhibitor Sda</fullName>
    </submittedName>
</protein>
<reference evidence="1 2" key="1">
    <citation type="submission" date="2019-03" db="EMBL/GenBank/DDBJ databases">
        <title>Bacillus niacini sp. nov. a Nicotinate-Metabolizing Mesophile Isolated from Soil.</title>
        <authorList>
            <person name="Zhang G."/>
        </authorList>
    </citation>
    <scope>NUCLEOTIDE SEQUENCE [LARGE SCALE GENOMIC DNA]</scope>
    <source>
        <strain evidence="1 2">WN066</strain>
    </source>
</reference>
<name>A0A4R5VK12_9BACI</name>
<sequence length="43" mass="5067">MESINSQLLINTYLKAKALNLDIHFIILLEREISRRDLHFKVG</sequence>
<proteinExistence type="predicted"/>
<evidence type="ECO:0000313" key="2">
    <source>
        <dbReference type="Proteomes" id="UP000295132"/>
    </source>
</evidence>
<dbReference type="Proteomes" id="UP000295132">
    <property type="component" value="Unassembled WGS sequence"/>
</dbReference>
<gene>
    <name evidence="1" type="ORF">E2K98_24430</name>
</gene>
<evidence type="ECO:0000313" key="1">
    <source>
        <dbReference type="EMBL" id="TDK58251.1"/>
    </source>
</evidence>
<organism evidence="1 2">
    <name type="scientific">Bacillus salipaludis</name>
    <dbReference type="NCBI Taxonomy" id="2547811"/>
    <lineage>
        <taxon>Bacteria</taxon>
        <taxon>Bacillati</taxon>
        <taxon>Bacillota</taxon>
        <taxon>Bacilli</taxon>
        <taxon>Bacillales</taxon>
        <taxon>Bacillaceae</taxon>
        <taxon>Bacillus</taxon>
    </lineage>
</organism>
<dbReference type="EMBL" id="SMYO01000016">
    <property type="protein sequence ID" value="TDK58251.1"/>
    <property type="molecule type" value="Genomic_DNA"/>
</dbReference>
<dbReference type="SUPFAM" id="SSF100985">
    <property type="entry name" value="Sporulation inhibitor Sda"/>
    <property type="match status" value="1"/>
</dbReference>
<dbReference type="Gene3D" id="1.10.287.1100">
    <property type="entry name" value="Sporulation inhibitor A"/>
    <property type="match status" value="1"/>
</dbReference>
<comment type="caution">
    <text evidence="1">The sequence shown here is derived from an EMBL/GenBank/DDBJ whole genome shotgun (WGS) entry which is preliminary data.</text>
</comment>